<feature type="transmembrane region" description="Helical" evidence="13">
    <location>
        <begin position="392"/>
        <end position="411"/>
    </location>
</feature>
<dbReference type="GO" id="GO:0006811">
    <property type="term" value="P:monoatomic ion transport"/>
    <property type="evidence" value="ECO:0007669"/>
    <property type="project" value="UniProtKB-KW"/>
</dbReference>
<evidence type="ECO:0000256" key="7">
    <source>
        <dbReference type="ARBA" id="ARBA00022475"/>
    </source>
</evidence>
<evidence type="ECO:0000256" key="2">
    <source>
        <dbReference type="ARBA" id="ARBA00004651"/>
    </source>
</evidence>
<accession>A0A426DPK8</accession>
<dbReference type="GO" id="GO:0042910">
    <property type="term" value="F:xenobiotic transmembrane transporter activity"/>
    <property type="evidence" value="ECO:0007669"/>
    <property type="project" value="InterPro"/>
</dbReference>
<feature type="transmembrane region" description="Helical" evidence="13">
    <location>
        <begin position="12"/>
        <end position="35"/>
    </location>
</feature>
<feature type="transmembrane region" description="Helical" evidence="13">
    <location>
        <begin position="163"/>
        <end position="188"/>
    </location>
</feature>
<evidence type="ECO:0000256" key="5">
    <source>
        <dbReference type="ARBA" id="ARBA00022448"/>
    </source>
</evidence>
<keyword evidence="11 13" id="KW-0472">Membrane</keyword>
<feature type="transmembrane region" description="Helical" evidence="13">
    <location>
        <begin position="194"/>
        <end position="215"/>
    </location>
</feature>
<proteinExistence type="inferred from homology"/>
<evidence type="ECO:0000256" key="11">
    <source>
        <dbReference type="ARBA" id="ARBA00023136"/>
    </source>
</evidence>
<feature type="transmembrane region" description="Helical" evidence="13">
    <location>
        <begin position="358"/>
        <end position="380"/>
    </location>
</feature>
<keyword evidence="10" id="KW-0406">Ion transport</keyword>
<evidence type="ECO:0000256" key="1">
    <source>
        <dbReference type="ARBA" id="ARBA00003408"/>
    </source>
</evidence>
<evidence type="ECO:0000313" key="14">
    <source>
        <dbReference type="EMBL" id="RRK34759.1"/>
    </source>
</evidence>
<evidence type="ECO:0000256" key="10">
    <source>
        <dbReference type="ARBA" id="ARBA00023065"/>
    </source>
</evidence>
<dbReference type="InterPro" id="IPR050222">
    <property type="entry name" value="MATE_MdtK"/>
</dbReference>
<dbReference type="GO" id="GO:0015297">
    <property type="term" value="F:antiporter activity"/>
    <property type="evidence" value="ECO:0007669"/>
    <property type="project" value="UniProtKB-KW"/>
</dbReference>
<feature type="transmembrane region" description="Helical" evidence="13">
    <location>
        <begin position="100"/>
        <end position="122"/>
    </location>
</feature>
<evidence type="ECO:0000256" key="8">
    <source>
        <dbReference type="ARBA" id="ARBA00022692"/>
    </source>
</evidence>
<dbReference type="PIRSF" id="PIRSF006603">
    <property type="entry name" value="DinF"/>
    <property type="match status" value="1"/>
</dbReference>
<dbReference type="AlphaFoldDB" id="A0A426DPK8"/>
<dbReference type="PANTHER" id="PTHR43298">
    <property type="entry name" value="MULTIDRUG RESISTANCE PROTEIN NORM-RELATED"/>
    <property type="match status" value="1"/>
</dbReference>
<reference evidence="14" key="1">
    <citation type="submission" date="2018-10" db="EMBL/GenBank/DDBJ databases">
        <title>Schaedlerella arabinophila gen. nov. sp. nov., isolated from the mouse intestinal tract and comparative analysis with the genome of the closely related altered Schaedler flora strain ASF502.</title>
        <authorList>
            <person name="Miyake S."/>
            <person name="Soh M."/>
            <person name="Seedorf H."/>
        </authorList>
    </citation>
    <scope>NUCLEOTIDE SEQUENCE [LARGE SCALE GENOMIC DNA]</scope>
    <source>
        <strain evidence="14">DSM 106076</strain>
    </source>
</reference>
<keyword evidence="9 13" id="KW-1133">Transmembrane helix</keyword>
<comment type="subcellular location">
    <subcellularLocation>
        <location evidence="2">Cell membrane</location>
        <topology evidence="2">Multi-pass membrane protein</topology>
    </subcellularLocation>
</comment>
<dbReference type="GO" id="GO:0005886">
    <property type="term" value="C:plasma membrane"/>
    <property type="evidence" value="ECO:0007669"/>
    <property type="project" value="UniProtKB-SubCell"/>
</dbReference>
<sequence length="451" mass="49178">MEQTFMKEKKILPLVLSMSLPMVISMAVNSLYNIVDSYFVAKLNEEAMTALSLVYPVQNMINAIAIGFAIGINAAVAYYLGAGDQEQADKAATQGMLLNIVHGAVLMVISIAVMPAFLRMFSKDETVIRMALEYSNRAFLFAVVIAMTLVYEKVFQAVGKMKVSMFSMMCGFVANIILDPLMIFGIGFFPAMGIAGAAYATGIGQVLTLVVYLIFCRIDPLPLNMTRKYVRLDRNVAARLYSVGLSATLSLALPSLLISVLNGILAGFSEKYVLVLGVYYKLQTFIYLTANGIIQGIRPLMGYNFGAGEKERVKQIFRTTLVLTMGVMVVGMILSWLIPEKLIGLFTTSPQTVQSGVTALHIISLGFVVSAVSVTCSGALEGLGKGQPSLYISLFRYVFVIMPAAFLLSRVMGVNGVWTAFCVTEFVTAGAAYLIYRKYGVNGSRSHEHYN</sequence>
<dbReference type="InterPro" id="IPR002528">
    <property type="entry name" value="MATE_fam"/>
</dbReference>
<gene>
    <name evidence="14" type="ORF">EBB54_28035</name>
</gene>
<evidence type="ECO:0000256" key="12">
    <source>
        <dbReference type="ARBA" id="ARBA00031636"/>
    </source>
</evidence>
<keyword evidence="6" id="KW-0050">Antiport</keyword>
<feature type="transmembrane region" description="Helical" evidence="13">
    <location>
        <begin position="272"/>
        <end position="294"/>
    </location>
</feature>
<evidence type="ECO:0000313" key="15">
    <source>
        <dbReference type="Proteomes" id="UP000274920"/>
    </source>
</evidence>
<dbReference type="RefSeq" id="WP_125129873.1">
    <property type="nucleotide sequence ID" value="NZ_RHJS01000002.1"/>
</dbReference>
<dbReference type="InterPro" id="IPR048279">
    <property type="entry name" value="MdtK-like"/>
</dbReference>
<evidence type="ECO:0000256" key="9">
    <source>
        <dbReference type="ARBA" id="ARBA00022989"/>
    </source>
</evidence>
<evidence type="ECO:0000256" key="13">
    <source>
        <dbReference type="SAM" id="Phobius"/>
    </source>
</evidence>
<feature type="transmembrane region" description="Helical" evidence="13">
    <location>
        <begin position="60"/>
        <end position="80"/>
    </location>
</feature>
<evidence type="ECO:0000256" key="4">
    <source>
        <dbReference type="ARBA" id="ARBA00020268"/>
    </source>
</evidence>
<dbReference type="Proteomes" id="UP000274920">
    <property type="component" value="Unassembled WGS sequence"/>
</dbReference>
<comment type="similarity">
    <text evidence="3">Belongs to the multi antimicrobial extrusion (MATE) (TC 2.A.66.1) family.</text>
</comment>
<evidence type="ECO:0000256" key="3">
    <source>
        <dbReference type="ARBA" id="ARBA00010199"/>
    </source>
</evidence>
<feature type="transmembrane region" description="Helical" evidence="13">
    <location>
        <begin position="134"/>
        <end position="151"/>
    </location>
</feature>
<protein>
    <recommendedName>
        <fullName evidence="4">Probable multidrug resistance protein NorM</fullName>
    </recommendedName>
    <alternativeName>
        <fullName evidence="12">Multidrug-efflux transporter</fullName>
    </alternativeName>
</protein>
<keyword evidence="8 13" id="KW-0812">Transmembrane</keyword>
<dbReference type="NCBIfam" id="TIGR00797">
    <property type="entry name" value="matE"/>
    <property type="match status" value="1"/>
</dbReference>
<keyword evidence="15" id="KW-1185">Reference proteome</keyword>
<dbReference type="Pfam" id="PF01554">
    <property type="entry name" value="MatE"/>
    <property type="match status" value="2"/>
</dbReference>
<evidence type="ECO:0000256" key="6">
    <source>
        <dbReference type="ARBA" id="ARBA00022449"/>
    </source>
</evidence>
<feature type="transmembrane region" description="Helical" evidence="13">
    <location>
        <begin position="417"/>
        <end position="436"/>
    </location>
</feature>
<dbReference type="PANTHER" id="PTHR43298:SF2">
    <property type="entry name" value="FMN_FAD EXPORTER YEEO-RELATED"/>
    <property type="match status" value="1"/>
</dbReference>
<keyword evidence="7" id="KW-1003">Cell membrane</keyword>
<keyword evidence="5" id="KW-0813">Transport</keyword>
<comment type="caution">
    <text evidence="14">The sequence shown here is derived from an EMBL/GenBank/DDBJ whole genome shotgun (WGS) entry which is preliminary data.</text>
</comment>
<feature type="transmembrane region" description="Helical" evidence="13">
    <location>
        <begin position="315"/>
        <end position="338"/>
    </location>
</feature>
<comment type="function">
    <text evidence="1">Multidrug efflux pump.</text>
</comment>
<feature type="transmembrane region" description="Helical" evidence="13">
    <location>
        <begin position="236"/>
        <end position="260"/>
    </location>
</feature>
<organism evidence="14 15">
    <name type="scientific">Schaedlerella arabinosiphila</name>
    <dbReference type="NCBI Taxonomy" id="2044587"/>
    <lineage>
        <taxon>Bacteria</taxon>
        <taxon>Bacillati</taxon>
        <taxon>Bacillota</taxon>
        <taxon>Clostridia</taxon>
        <taxon>Lachnospirales</taxon>
        <taxon>Lachnospiraceae</taxon>
        <taxon>Schaedlerella</taxon>
    </lineage>
</organism>
<name>A0A426DPK8_9FIRM</name>
<dbReference type="EMBL" id="RHJS01000002">
    <property type="protein sequence ID" value="RRK34759.1"/>
    <property type="molecule type" value="Genomic_DNA"/>
</dbReference>